<keyword evidence="4" id="KW-0677">Repeat</keyword>
<comment type="caution">
    <text evidence="12">The sequence shown here is derived from an EMBL/GenBank/DDBJ whole genome shotgun (WGS) entry which is preliminary data.</text>
</comment>
<feature type="non-terminal residue" evidence="12">
    <location>
        <position position="1"/>
    </location>
</feature>
<keyword evidence="9" id="KW-0539">Nucleus</keyword>
<accession>A0ABQ5KT01</accession>
<evidence type="ECO:0000256" key="9">
    <source>
        <dbReference type="ARBA" id="ARBA00023242"/>
    </source>
</evidence>
<evidence type="ECO:0000313" key="13">
    <source>
        <dbReference type="Proteomes" id="UP001057375"/>
    </source>
</evidence>
<evidence type="ECO:0000256" key="5">
    <source>
        <dbReference type="ARBA" id="ARBA00022771"/>
    </source>
</evidence>
<evidence type="ECO:0000256" key="8">
    <source>
        <dbReference type="ARBA" id="ARBA00023163"/>
    </source>
</evidence>
<keyword evidence="6" id="KW-0862">Zinc</keyword>
<evidence type="ECO:0000256" key="3">
    <source>
        <dbReference type="ARBA" id="ARBA00022723"/>
    </source>
</evidence>
<evidence type="ECO:0000256" key="4">
    <source>
        <dbReference type="ARBA" id="ARBA00022737"/>
    </source>
</evidence>
<protein>
    <submittedName>
        <fullName evidence="12">Transcription factor NFX1 family like protein</fullName>
    </submittedName>
</protein>
<feature type="compositionally biased region" description="Basic residues" evidence="10">
    <location>
        <begin position="326"/>
        <end position="338"/>
    </location>
</feature>
<feature type="region of interest" description="Disordered" evidence="10">
    <location>
        <begin position="326"/>
        <end position="350"/>
    </location>
</feature>
<feature type="region of interest" description="Disordered" evidence="10">
    <location>
        <begin position="525"/>
        <end position="549"/>
    </location>
</feature>
<sequence>MQLQRSISSQLEEAPRSKPSQPKVWTCPSCRHKFPQSDESTTTSSCYCGATTQHITDFDRRGGKKSTKSKAILRTSHLHDSSFPHSCGNICGKVLDCGLHRCRLPCHPGECYSCSAPPHSCQCMCGKEPREVGCEIIASVRERERRAGGSDGYSGEWLNLKRQWCSEVSSWMVYGSRKDKSTQQTIEPWDISRFLLRSCEDMSVSLPKSVLHLAESTYVGCLLNYLSVSPQESSLVCLSRCQKPLQPFLCSQNRLIEMIQSKGRSFKDSKTLLETIDTHVCHLPCHISSCLPCCEKISNVSCFCRQREGDAVCGLLEWFEEDPKKRERRTKAKRAGKTKSKDKQQDSSSVSTLDVVEHEVAFYQDKNEAKIGNKYYRRAYSCGCSCAHKSSNGFVCPLICHNPQNIRHLNPHYACLPGIPSLKGKASHSFEDIVSLLSQFNNGNSCSYRCGHLLGSGPKPSIVVSEGEKEESVSLPSSIEEKTALPKSSSLLETLIPGRIGTVYKLFLWYVSLCICGGKLQKRSSRHASSKSGGSDFSSTGEKGTISTLSDSPNIHSIVADLLSKVFPPCTSQTSARCRCGREKVKKQCWCINNSHNIWVNVLKDVGRKHSDVSKSRDFAKIGELLHTSFVTFLIGADCATATSDSVVPSADPSDHSFFLAHTLVSILFNHFPFKPILSLFYPLVKYFQSAPPVLPPVLCTHVCRRKMSCGAHVCNVTCCPGGKDQHECIRQCGKELPCGHKCLSFCHGDSPCPPCSTMIDKPLRCDCGAVVLRDKYLCSSSLRGCGRYYEVPCVGGHENMVKIKCGDDPKNVICNEKCNKLLKCGRHKCGRKCHAGPCFGGSKMILTETESGRFLCSQDCNTIRKDCGHKCQYRCHEDPCEDKKCEAPVILTCKCGAIKITVKCGSCPENPGFPSHGHDVDSEGRIIMYACTAACDIAKRRLEEASPSSISGSIESGSSQRTKMGSTKKKTSGLAELFAAAAGILQTDRSTISPSTSSSSTYVASIHESGRSTPFHPPVLGVYGVIDEVDILKSHVVLGADVGCEGMWYVDVALVYPEKEILASIAPYEAIHTFVNFARNSMQIQVHREIDAEVIRARILKRLEGMRFYMNVFVGFDGDEIEYRQRTGGRKRKGHVGDSCQDLCEICDEVFADKAWQHGKDLLNGYYKLFGTDSGVPPSTIFSKFRE</sequence>
<feature type="compositionally biased region" description="Polar residues" evidence="10">
    <location>
        <begin position="1"/>
        <end position="11"/>
    </location>
</feature>
<feature type="compositionally biased region" description="Low complexity" evidence="10">
    <location>
        <begin position="530"/>
        <end position="541"/>
    </location>
</feature>
<keyword evidence="8" id="KW-0804">Transcription</keyword>
<proteinExistence type="inferred from homology"/>
<feature type="domain" description="NF-X1-type" evidence="11">
    <location>
        <begin position="739"/>
        <end position="758"/>
    </location>
</feature>
<feature type="domain" description="NF-X1-type" evidence="11">
    <location>
        <begin position="97"/>
        <end position="116"/>
    </location>
</feature>
<comment type="subcellular location">
    <subcellularLocation>
        <location evidence="1">Nucleus</location>
    </subcellularLocation>
</comment>
<dbReference type="SMART" id="SM00438">
    <property type="entry name" value="ZnF_NFX"/>
    <property type="match status" value="6"/>
</dbReference>
<feature type="domain" description="NF-X1-type" evidence="11">
    <location>
        <begin position="277"/>
        <end position="295"/>
    </location>
</feature>
<dbReference type="PANTHER" id="PTHR12360">
    <property type="entry name" value="NUCLEAR TRANSCRIPTION FACTOR, X-BOX BINDING 1 NFX1"/>
    <property type="match status" value="1"/>
</dbReference>
<dbReference type="Proteomes" id="UP001057375">
    <property type="component" value="Unassembled WGS sequence"/>
</dbReference>
<comment type="similarity">
    <text evidence="2">Belongs to the NFX1 family.</text>
</comment>
<evidence type="ECO:0000256" key="2">
    <source>
        <dbReference type="ARBA" id="ARBA00007269"/>
    </source>
</evidence>
<evidence type="ECO:0000313" key="12">
    <source>
        <dbReference type="EMBL" id="GKT35602.1"/>
    </source>
</evidence>
<keyword evidence="13" id="KW-1185">Reference proteome</keyword>
<evidence type="ECO:0000256" key="10">
    <source>
        <dbReference type="SAM" id="MobiDB-lite"/>
    </source>
</evidence>
<feature type="domain" description="NF-X1-type" evidence="11">
    <location>
        <begin position="825"/>
        <end position="859"/>
    </location>
</feature>
<evidence type="ECO:0000259" key="11">
    <source>
        <dbReference type="SMART" id="SM00438"/>
    </source>
</evidence>
<feature type="region of interest" description="Disordered" evidence="10">
    <location>
        <begin position="1"/>
        <end position="24"/>
    </location>
</feature>
<dbReference type="EMBL" id="BQXS01011026">
    <property type="protein sequence ID" value="GKT35602.1"/>
    <property type="molecule type" value="Genomic_DNA"/>
</dbReference>
<dbReference type="PANTHER" id="PTHR12360:SF12">
    <property type="entry name" value="TRANSCRIPTIONAL REPRESSOR NF-X1"/>
    <property type="match status" value="1"/>
</dbReference>
<feature type="region of interest" description="Disordered" evidence="10">
    <location>
        <begin position="947"/>
        <end position="967"/>
    </location>
</feature>
<reference evidence="12" key="1">
    <citation type="submission" date="2022-03" db="EMBL/GenBank/DDBJ databases">
        <title>Draft genome sequence of Aduncisulcus paluster, a free-living microaerophilic Fornicata.</title>
        <authorList>
            <person name="Yuyama I."/>
            <person name="Kume K."/>
            <person name="Tamura T."/>
            <person name="Inagaki Y."/>
            <person name="Hashimoto T."/>
        </authorList>
    </citation>
    <scope>NUCLEOTIDE SEQUENCE</scope>
    <source>
        <strain evidence="12">NY0171</strain>
    </source>
</reference>
<gene>
    <name evidence="12" type="ORF">ADUPG1_008729</name>
</gene>
<evidence type="ECO:0000256" key="6">
    <source>
        <dbReference type="ARBA" id="ARBA00022833"/>
    </source>
</evidence>
<feature type="domain" description="NF-X1-type" evidence="11">
    <location>
        <begin position="710"/>
        <end position="735"/>
    </location>
</feature>
<organism evidence="12 13">
    <name type="scientific">Aduncisulcus paluster</name>
    <dbReference type="NCBI Taxonomy" id="2918883"/>
    <lineage>
        <taxon>Eukaryota</taxon>
        <taxon>Metamonada</taxon>
        <taxon>Carpediemonas-like organisms</taxon>
        <taxon>Aduncisulcus</taxon>
    </lineage>
</organism>
<dbReference type="InterPro" id="IPR034078">
    <property type="entry name" value="NFX1_fam"/>
</dbReference>
<dbReference type="InterPro" id="IPR000967">
    <property type="entry name" value="Znf_NFX1"/>
</dbReference>
<keyword evidence="7" id="KW-0805">Transcription regulation</keyword>
<evidence type="ECO:0000256" key="1">
    <source>
        <dbReference type="ARBA" id="ARBA00004123"/>
    </source>
</evidence>
<dbReference type="CDD" id="cd06008">
    <property type="entry name" value="NF-X1-zinc-finger"/>
    <property type="match status" value="3"/>
</dbReference>
<feature type="compositionally biased region" description="Low complexity" evidence="10">
    <location>
        <begin position="947"/>
        <end position="966"/>
    </location>
</feature>
<name>A0ABQ5KT01_9EUKA</name>
<evidence type="ECO:0000256" key="7">
    <source>
        <dbReference type="ARBA" id="ARBA00023015"/>
    </source>
</evidence>
<keyword evidence="3" id="KW-0479">Metal-binding</keyword>
<dbReference type="Pfam" id="PF01422">
    <property type="entry name" value="zf-NF-X1"/>
    <property type="match status" value="5"/>
</dbReference>
<keyword evidence="5" id="KW-0863">Zinc-finger</keyword>
<feature type="domain" description="NF-X1-type" evidence="11">
    <location>
        <begin position="868"/>
        <end position="888"/>
    </location>
</feature>